<name>A0A1M7Z262_9VIBR</name>
<protein>
    <submittedName>
        <fullName evidence="1">Uncharacterized protein</fullName>
    </submittedName>
</protein>
<organism evidence="1 2">
    <name type="scientific">Vibrio quintilis</name>
    <dbReference type="NCBI Taxonomy" id="1117707"/>
    <lineage>
        <taxon>Bacteria</taxon>
        <taxon>Pseudomonadati</taxon>
        <taxon>Pseudomonadota</taxon>
        <taxon>Gammaproteobacteria</taxon>
        <taxon>Vibrionales</taxon>
        <taxon>Vibrionaceae</taxon>
        <taxon>Vibrio</taxon>
    </lineage>
</organism>
<sequence>MAWLLFYNFLYKIGPSQEISFHALVNSYFGTYTENVTISFTFSERCLRLYPDRTSFLIVYFL</sequence>
<evidence type="ECO:0000313" key="2">
    <source>
        <dbReference type="Proteomes" id="UP000184600"/>
    </source>
</evidence>
<reference evidence="2" key="1">
    <citation type="submission" date="2016-12" db="EMBL/GenBank/DDBJ databases">
        <authorList>
            <person name="Rodrigo-Torres L."/>
            <person name="Arahal R.D."/>
            <person name="Lucena T."/>
        </authorList>
    </citation>
    <scope>NUCLEOTIDE SEQUENCE [LARGE SCALE GENOMIC DNA]</scope>
</reference>
<dbReference type="AlphaFoldDB" id="A0A1M7Z262"/>
<evidence type="ECO:0000313" key="1">
    <source>
        <dbReference type="EMBL" id="SHO59057.1"/>
    </source>
</evidence>
<dbReference type="Proteomes" id="UP000184600">
    <property type="component" value="Unassembled WGS sequence"/>
</dbReference>
<gene>
    <name evidence="1" type="ORF">VQ7734_04833</name>
</gene>
<dbReference type="EMBL" id="FRFG01000092">
    <property type="protein sequence ID" value="SHO59057.1"/>
    <property type="molecule type" value="Genomic_DNA"/>
</dbReference>
<accession>A0A1M7Z262</accession>
<keyword evidence="2" id="KW-1185">Reference proteome</keyword>
<proteinExistence type="predicted"/>